<proteinExistence type="predicted"/>
<evidence type="ECO:0000313" key="1">
    <source>
        <dbReference type="EMBL" id="ANB50646.1"/>
    </source>
</evidence>
<reference evidence="1 2" key="1">
    <citation type="journal article" date="2016" name="Genome Announc.">
        <title>Complete Genome Sequence of a New Megavirus Family Member Isolated from an Inland Water Lake for the First Time in India.</title>
        <authorList>
            <person name="Chatterjee A."/>
            <person name="Ali F."/>
            <person name="Bange D."/>
            <person name="Kondabagil K."/>
        </authorList>
    </citation>
    <scope>NUCLEOTIDE SEQUENCE [LARGE SCALE GENOMIC DNA]</scope>
    <source>
        <strain evidence="1">1</strain>
    </source>
</reference>
<protein>
    <submittedName>
        <fullName evidence="1">Uncharacterized protein</fullName>
    </submittedName>
</protein>
<evidence type="ECO:0000313" key="2">
    <source>
        <dbReference type="Proteomes" id="UP000241365"/>
    </source>
</evidence>
<dbReference type="GeneID" id="80513008"/>
<organism evidence="1 2">
    <name type="scientific">Powai lake megavirus</name>
    <dbReference type="NCBI Taxonomy" id="1842663"/>
    <lineage>
        <taxon>Viruses</taxon>
        <taxon>Varidnaviria</taxon>
        <taxon>Bamfordvirae</taxon>
        <taxon>Nucleocytoviricota</taxon>
        <taxon>Megaviricetes</taxon>
        <taxon>Imitervirales</taxon>
        <taxon>Mimiviridae</taxon>
        <taxon>Megamimivirinae</taxon>
        <taxon>Megavirus</taxon>
        <taxon>Megavirus powaiense</taxon>
    </lineage>
</organism>
<accession>A0A167RG70</accession>
<sequence>MSRLKSNDELYELVKNNLTKNLPITINRVGGVEYTFAQYCYNNGFGHLANINAHLKMMAKHPGYFDKNNDINNAKYYIELFVDVMKKASHHTIANVTFTNYVEPQTNDYKKTLSTDSPYFKLFNDHVDRCFSYNFFESFYKFDEWFPLLEGKRVLVINPFKNTILQQYQKRDKLFTHYYKNFKYPTFKSLNIITVPITFNEGKCDGFKYNNWVEVIQDVKKQMDSIEYDIVLFSCGVYTYPLMSHVIAKGKSGIYLGGILQLYFGIKGRRYDTPFFTKFMNEHWINPIDDDVAEVKDKIKKSGETEAFGAYF</sequence>
<dbReference type="KEGG" id="vg:80513008"/>
<dbReference type="EMBL" id="KU877344">
    <property type="protein sequence ID" value="ANB50646.1"/>
    <property type="molecule type" value="Genomic_DNA"/>
</dbReference>
<keyword evidence="2" id="KW-1185">Reference proteome</keyword>
<dbReference type="Proteomes" id="UP000241365">
    <property type="component" value="Segment"/>
</dbReference>
<name>A0A167RG70_9VIRU</name>
<dbReference type="RefSeq" id="YP_010776397.1">
    <property type="nucleotide sequence ID" value="NC_075034.1"/>
</dbReference>